<evidence type="ECO:0000256" key="22">
    <source>
        <dbReference type="SAM" id="SignalP"/>
    </source>
</evidence>
<evidence type="ECO:0000256" key="14">
    <source>
        <dbReference type="ARBA" id="ARBA00022777"/>
    </source>
</evidence>
<proteinExistence type="inferred from homology"/>
<feature type="domain" description="Protein kinase" evidence="23">
    <location>
        <begin position="683"/>
        <end position="950"/>
    </location>
</feature>
<dbReference type="SMART" id="SM00369">
    <property type="entry name" value="LRR_TYP"/>
    <property type="match status" value="6"/>
</dbReference>
<keyword evidence="15 20" id="KW-0067">ATP-binding</keyword>
<dbReference type="InterPro" id="IPR032675">
    <property type="entry name" value="LRR_dom_sf"/>
</dbReference>
<feature type="chain" id="PRO_5008900283" description="non-specific serine/threonine protein kinase" evidence="22">
    <location>
        <begin position="29"/>
        <end position="966"/>
    </location>
</feature>
<comment type="similarity">
    <text evidence="2">Belongs to the protein kinase superfamily. Ser/Thr protein kinase family.</text>
</comment>
<dbReference type="FunFam" id="3.30.200.20:FF:000511">
    <property type="entry name" value="Leucine-rich receptor-like protein kinase family protein"/>
    <property type="match status" value="1"/>
</dbReference>
<dbReference type="InterPro" id="IPR011009">
    <property type="entry name" value="Kinase-like_dom_sf"/>
</dbReference>
<dbReference type="Gene3D" id="1.10.510.10">
    <property type="entry name" value="Transferase(Phosphotransferase) domain 1"/>
    <property type="match status" value="1"/>
</dbReference>
<evidence type="ECO:0000313" key="24">
    <source>
        <dbReference type="EMBL" id="JAT55275.1"/>
    </source>
</evidence>
<keyword evidence="5" id="KW-1003">Cell membrane</keyword>
<evidence type="ECO:0000256" key="10">
    <source>
        <dbReference type="ARBA" id="ARBA00022692"/>
    </source>
</evidence>
<evidence type="ECO:0000256" key="12">
    <source>
        <dbReference type="ARBA" id="ARBA00022737"/>
    </source>
</evidence>
<evidence type="ECO:0000256" key="9">
    <source>
        <dbReference type="ARBA" id="ARBA00022679"/>
    </source>
</evidence>
<keyword evidence="19" id="KW-0325">Glycoprotein</keyword>
<dbReference type="FunFam" id="3.80.10.10:FF:000041">
    <property type="entry name" value="LRR receptor-like serine/threonine-protein kinase ERECTA"/>
    <property type="match status" value="1"/>
</dbReference>
<reference evidence="24" key="1">
    <citation type="submission" date="2015-07" db="EMBL/GenBank/DDBJ databases">
        <title>Transcriptome Assembly of Anthurium amnicola.</title>
        <authorList>
            <person name="Suzuki J."/>
        </authorList>
    </citation>
    <scope>NUCLEOTIDE SEQUENCE</scope>
</reference>
<dbReference type="PANTHER" id="PTHR48056:SF20">
    <property type="entry name" value="PROTEIN KINASE DOMAIN-CONTAINING PROTEIN"/>
    <property type="match status" value="1"/>
</dbReference>
<evidence type="ECO:0000256" key="17">
    <source>
        <dbReference type="ARBA" id="ARBA00023136"/>
    </source>
</evidence>
<name>A0A1D1YKZ8_9ARAE</name>
<gene>
    <name evidence="24" type="primary">HSL1_0</name>
    <name evidence="24" type="ORF">g.95804</name>
</gene>
<keyword evidence="10 21" id="KW-0812">Transmembrane</keyword>
<feature type="transmembrane region" description="Helical" evidence="21">
    <location>
        <begin position="619"/>
        <end position="641"/>
    </location>
</feature>
<dbReference type="GO" id="GO:0048608">
    <property type="term" value="P:reproductive structure development"/>
    <property type="evidence" value="ECO:0007669"/>
    <property type="project" value="UniProtKB-ARBA"/>
</dbReference>
<dbReference type="InterPro" id="IPR050647">
    <property type="entry name" value="Plant_LRR-RLKs"/>
</dbReference>
<dbReference type="Gene3D" id="3.80.10.10">
    <property type="entry name" value="Ribonuclease Inhibitor"/>
    <property type="match status" value="4"/>
</dbReference>
<evidence type="ECO:0000256" key="20">
    <source>
        <dbReference type="PROSITE-ProRule" id="PRU10141"/>
    </source>
</evidence>
<evidence type="ECO:0000256" key="15">
    <source>
        <dbReference type="ARBA" id="ARBA00022840"/>
    </source>
</evidence>
<dbReference type="PROSITE" id="PS00108">
    <property type="entry name" value="PROTEIN_KINASE_ST"/>
    <property type="match status" value="1"/>
</dbReference>
<dbReference type="GO" id="GO:0033612">
    <property type="term" value="F:receptor serine/threonine kinase binding"/>
    <property type="evidence" value="ECO:0007669"/>
    <property type="project" value="TreeGrafter"/>
</dbReference>
<dbReference type="GO" id="GO:0005886">
    <property type="term" value="C:plasma membrane"/>
    <property type="evidence" value="ECO:0007669"/>
    <property type="project" value="UniProtKB-SubCell"/>
</dbReference>
<keyword evidence="14 24" id="KW-0418">Kinase</keyword>
<keyword evidence="6" id="KW-0723">Serine/threonine-protein kinase</keyword>
<evidence type="ECO:0000256" key="11">
    <source>
        <dbReference type="ARBA" id="ARBA00022729"/>
    </source>
</evidence>
<dbReference type="SUPFAM" id="SSF52058">
    <property type="entry name" value="L domain-like"/>
    <property type="match status" value="3"/>
</dbReference>
<evidence type="ECO:0000256" key="16">
    <source>
        <dbReference type="ARBA" id="ARBA00022989"/>
    </source>
</evidence>
<dbReference type="PROSITE" id="PS51450">
    <property type="entry name" value="LRR"/>
    <property type="match status" value="1"/>
</dbReference>
<dbReference type="EMBL" id="GDJX01012661">
    <property type="protein sequence ID" value="JAT55275.1"/>
    <property type="molecule type" value="Transcribed_RNA"/>
</dbReference>
<dbReference type="InterPro" id="IPR013210">
    <property type="entry name" value="LRR_N_plant-typ"/>
</dbReference>
<evidence type="ECO:0000256" key="6">
    <source>
        <dbReference type="ARBA" id="ARBA00022527"/>
    </source>
</evidence>
<organism evidence="24">
    <name type="scientific">Anthurium amnicola</name>
    <dbReference type="NCBI Taxonomy" id="1678845"/>
    <lineage>
        <taxon>Eukaryota</taxon>
        <taxon>Viridiplantae</taxon>
        <taxon>Streptophyta</taxon>
        <taxon>Embryophyta</taxon>
        <taxon>Tracheophyta</taxon>
        <taxon>Spermatophyta</taxon>
        <taxon>Magnoliopsida</taxon>
        <taxon>Liliopsida</taxon>
        <taxon>Araceae</taxon>
        <taxon>Pothoideae</taxon>
        <taxon>Potheae</taxon>
        <taxon>Anthurium</taxon>
    </lineage>
</organism>
<keyword evidence="17 21" id="KW-0472">Membrane</keyword>
<evidence type="ECO:0000256" key="21">
    <source>
        <dbReference type="SAM" id="Phobius"/>
    </source>
</evidence>
<dbReference type="SMART" id="SM00220">
    <property type="entry name" value="S_TKc"/>
    <property type="match status" value="1"/>
</dbReference>
<keyword evidence="7" id="KW-0597">Phosphoprotein</keyword>
<dbReference type="InterPro" id="IPR003591">
    <property type="entry name" value="Leu-rich_rpt_typical-subtyp"/>
</dbReference>
<dbReference type="AlphaFoldDB" id="A0A1D1YKZ8"/>
<dbReference type="Gene3D" id="3.30.200.20">
    <property type="entry name" value="Phosphorylase Kinase, domain 1"/>
    <property type="match status" value="1"/>
</dbReference>
<evidence type="ECO:0000256" key="13">
    <source>
        <dbReference type="ARBA" id="ARBA00022741"/>
    </source>
</evidence>
<dbReference type="PROSITE" id="PS00107">
    <property type="entry name" value="PROTEIN_KINASE_ATP"/>
    <property type="match status" value="1"/>
</dbReference>
<keyword evidence="9" id="KW-0808">Transferase</keyword>
<evidence type="ECO:0000256" key="1">
    <source>
        <dbReference type="ARBA" id="ARBA00004162"/>
    </source>
</evidence>
<dbReference type="InterPro" id="IPR001611">
    <property type="entry name" value="Leu-rich_rpt"/>
</dbReference>
<evidence type="ECO:0000256" key="18">
    <source>
        <dbReference type="ARBA" id="ARBA00023170"/>
    </source>
</evidence>
<protein>
    <recommendedName>
        <fullName evidence="3">non-specific serine/threonine protein kinase</fullName>
        <ecNumber evidence="3">2.7.11.1</ecNumber>
    </recommendedName>
</protein>
<dbReference type="GO" id="GO:1905393">
    <property type="term" value="P:plant organ formation"/>
    <property type="evidence" value="ECO:0007669"/>
    <property type="project" value="UniProtKB-ARBA"/>
</dbReference>
<evidence type="ECO:0000259" key="23">
    <source>
        <dbReference type="PROSITE" id="PS50011"/>
    </source>
</evidence>
<dbReference type="FunFam" id="3.80.10.10:FF:000288">
    <property type="entry name" value="LRR receptor-like serine/threonine-protein kinase EFR"/>
    <property type="match status" value="1"/>
</dbReference>
<sequence length="966" mass="105269">MAADRSLTFHYLTALLLLFSLGLPPSTAQSQAAQTHALLQFRSQLGDPLNHLESWRDSEPPCSFFGVTCDRTTGVVTGITLKNLSLSGEISPSICALSNLTSLDLGQNSLVGRVPPELATCTALQSLNLSINALAGPLPDLSPLEGLQSLDLMTNKFTGEFPAWVGKLAGLVLLSLGENEFDEGEILESIGNLKNLTSLFLGQCNLVGKIPPSIFGLTPLGNLDLSRNQLSGTLPRTISNLRNLYKIELYLNNFTGEIPRELGNLTLLREFDISNNQFTGKLPEEMGNLANLWYFHLYKNSFWGELPEGFGNLKYLRAFSIYENGFSGEFPVDFGRFSPLDTFDISGNNFTGPFPRFLCQNRKLLYLLALDNGFWGEFPDDYGDCKTLVRLRVTRNHLAGRIPDAVWGMPSATVMDFSGNGFTGGISSDIGLSTSLNLLSLENNRFSGQMPSEIGKLSQLQKLYASNNSFSGTIPAEIGNLNQLTSLHLQGNDLSGRIPPELGECDGLVDLNLASNSLGGQIPDTLSHLSSLNSLNLSQNRLTGSIPGSLQSLRLSSLDLSGNRLSGSVPPGLLLIGGDGAFSGNLGLCVEKNPGGQANAGIGFCSMDHGHKSIIGRRLVLVFIMLSALIVLLAGLVFVGYRSFKLDEARKQREMEDGMGKDKKWRMESFHPTEFAAEEICNLQEENLIGSGGTGKVYRLDLRKGGGTVAVKQLWKGREAKVCMAEMDILGKVRHRNILKLYACLREEGSNYLVFEYMPNGNLHQALRQDVKGGKSDLDWIRRHRIALGAAKGIMYLHHDCSPAIIHRDIKSSNILLDEDYEAKIADFGIAKIAGEADTGCFAGTHGYIAPELAYSVKVSERTDVYSFGVVLLELVTGRSPIEPDYGEGKDIVYWVSTHLNSSRAVEVLDSRVSIASEEDMIKVLKVAILCTTKLPSLRPTMREVVNMLIDANPGNAGGRTKSRGK</sequence>
<dbReference type="GO" id="GO:0004674">
    <property type="term" value="F:protein serine/threonine kinase activity"/>
    <property type="evidence" value="ECO:0007669"/>
    <property type="project" value="UniProtKB-KW"/>
</dbReference>
<dbReference type="GO" id="GO:0048367">
    <property type="term" value="P:shoot system development"/>
    <property type="evidence" value="ECO:0007669"/>
    <property type="project" value="UniProtKB-ARBA"/>
</dbReference>
<evidence type="ECO:0000256" key="5">
    <source>
        <dbReference type="ARBA" id="ARBA00022475"/>
    </source>
</evidence>
<dbReference type="Pfam" id="PF00560">
    <property type="entry name" value="LRR_1"/>
    <property type="match status" value="7"/>
</dbReference>
<feature type="signal peptide" evidence="22">
    <location>
        <begin position="1"/>
        <end position="28"/>
    </location>
</feature>
<keyword evidence="13 20" id="KW-0547">Nucleotide-binding</keyword>
<feature type="binding site" evidence="20">
    <location>
        <position position="712"/>
    </location>
    <ligand>
        <name>ATP</name>
        <dbReference type="ChEBI" id="CHEBI:30616"/>
    </ligand>
</feature>
<keyword evidence="16 21" id="KW-1133">Transmembrane helix</keyword>
<evidence type="ECO:0000256" key="2">
    <source>
        <dbReference type="ARBA" id="ARBA00008684"/>
    </source>
</evidence>
<dbReference type="FunFam" id="3.80.10.10:FF:000228">
    <property type="entry name" value="Leucine-rich repeat receptor-like serine/threonine-protein kinase BAM1"/>
    <property type="match status" value="1"/>
</dbReference>
<accession>A0A1D1YKZ8</accession>
<dbReference type="Pfam" id="PF13855">
    <property type="entry name" value="LRR_8"/>
    <property type="match status" value="1"/>
</dbReference>
<dbReference type="Pfam" id="PF08263">
    <property type="entry name" value="LRRNT_2"/>
    <property type="match status" value="1"/>
</dbReference>
<dbReference type="Pfam" id="PF00069">
    <property type="entry name" value="Pkinase"/>
    <property type="match status" value="1"/>
</dbReference>
<dbReference type="SUPFAM" id="SSF56112">
    <property type="entry name" value="Protein kinase-like (PK-like)"/>
    <property type="match status" value="1"/>
</dbReference>
<dbReference type="FunFam" id="1.10.510.10:FF:000632">
    <property type="entry name" value="leucine-rich repeat receptor-like protein kinase TDR"/>
    <property type="match status" value="1"/>
</dbReference>
<dbReference type="PROSITE" id="PS50011">
    <property type="entry name" value="PROTEIN_KINASE_DOM"/>
    <property type="match status" value="1"/>
</dbReference>
<dbReference type="EC" id="2.7.11.1" evidence="3"/>
<evidence type="ECO:0000256" key="3">
    <source>
        <dbReference type="ARBA" id="ARBA00012513"/>
    </source>
</evidence>
<keyword evidence="4" id="KW-0217">Developmental protein</keyword>
<dbReference type="InterPro" id="IPR017441">
    <property type="entry name" value="Protein_kinase_ATP_BS"/>
</dbReference>
<keyword evidence="12" id="KW-0677">Repeat</keyword>
<dbReference type="GO" id="GO:0005524">
    <property type="term" value="F:ATP binding"/>
    <property type="evidence" value="ECO:0007669"/>
    <property type="project" value="UniProtKB-UniRule"/>
</dbReference>
<dbReference type="PRINTS" id="PR00019">
    <property type="entry name" value="LEURICHRPT"/>
</dbReference>
<dbReference type="PANTHER" id="PTHR48056">
    <property type="entry name" value="LRR RECEPTOR-LIKE SERINE/THREONINE-PROTEIN KINASE-RELATED"/>
    <property type="match status" value="1"/>
</dbReference>
<evidence type="ECO:0000256" key="19">
    <source>
        <dbReference type="ARBA" id="ARBA00023180"/>
    </source>
</evidence>
<comment type="subcellular location">
    <subcellularLocation>
        <location evidence="1">Cell membrane</location>
        <topology evidence="1">Single-pass membrane protein</topology>
    </subcellularLocation>
</comment>
<keyword evidence="18 24" id="KW-0675">Receptor</keyword>
<evidence type="ECO:0000256" key="4">
    <source>
        <dbReference type="ARBA" id="ARBA00022473"/>
    </source>
</evidence>
<keyword evidence="8" id="KW-0433">Leucine-rich repeat</keyword>
<evidence type="ECO:0000256" key="7">
    <source>
        <dbReference type="ARBA" id="ARBA00022553"/>
    </source>
</evidence>
<dbReference type="InterPro" id="IPR008271">
    <property type="entry name" value="Ser/Thr_kinase_AS"/>
</dbReference>
<keyword evidence="11 22" id="KW-0732">Signal</keyword>
<dbReference type="InterPro" id="IPR000719">
    <property type="entry name" value="Prot_kinase_dom"/>
</dbReference>
<dbReference type="GO" id="GO:0009791">
    <property type="term" value="P:post-embryonic development"/>
    <property type="evidence" value="ECO:0007669"/>
    <property type="project" value="UniProtKB-ARBA"/>
</dbReference>
<evidence type="ECO:0000256" key="8">
    <source>
        <dbReference type="ARBA" id="ARBA00022614"/>
    </source>
</evidence>